<accession>A0A0B2QT81</accession>
<evidence type="ECO:0000256" key="1">
    <source>
        <dbReference type="SAM" id="Phobius"/>
    </source>
</evidence>
<organism evidence="2">
    <name type="scientific">Glycine soja</name>
    <name type="common">Wild soybean</name>
    <dbReference type="NCBI Taxonomy" id="3848"/>
    <lineage>
        <taxon>Eukaryota</taxon>
        <taxon>Viridiplantae</taxon>
        <taxon>Streptophyta</taxon>
        <taxon>Embryophyta</taxon>
        <taxon>Tracheophyta</taxon>
        <taxon>Spermatophyta</taxon>
        <taxon>Magnoliopsida</taxon>
        <taxon>eudicotyledons</taxon>
        <taxon>Gunneridae</taxon>
        <taxon>Pentapetalae</taxon>
        <taxon>rosids</taxon>
        <taxon>fabids</taxon>
        <taxon>Fabales</taxon>
        <taxon>Fabaceae</taxon>
        <taxon>Papilionoideae</taxon>
        <taxon>50 kb inversion clade</taxon>
        <taxon>NPAAA clade</taxon>
        <taxon>indigoferoid/millettioid clade</taxon>
        <taxon>Phaseoleae</taxon>
        <taxon>Glycine</taxon>
        <taxon>Glycine subgen. Soja</taxon>
    </lineage>
</organism>
<name>A0A0B2QT81_GLYSO</name>
<gene>
    <name evidence="2" type="ORF">glysoja_040248</name>
</gene>
<keyword evidence="1" id="KW-0812">Transmembrane</keyword>
<keyword evidence="1" id="KW-0472">Membrane</keyword>
<protein>
    <submittedName>
        <fullName evidence="2">Uncharacterized protein</fullName>
    </submittedName>
</protein>
<reference evidence="2" key="1">
    <citation type="submission" date="2014-07" db="EMBL/GenBank/DDBJ databases">
        <title>Identification of a novel salt tolerance gene in wild soybean by whole-genome sequencing.</title>
        <authorList>
            <person name="Lam H.-M."/>
            <person name="Qi X."/>
            <person name="Li M.-W."/>
            <person name="Liu X."/>
            <person name="Xie M."/>
            <person name="Ni M."/>
            <person name="Xu X."/>
        </authorList>
    </citation>
    <scope>NUCLEOTIDE SEQUENCE [LARGE SCALE GENOMIC DNA]</scope>
    <source>
        <tissue evidence="2">Root</tissue>
    </source>
</reference>
<dbReference type="Proteomes" id="UP000053555">
    <property type="component" value="Unassembled WGS sequence"/>
</dbReference>
<feature type="transmembrane region" description="Helical" evidence="1">
    <location>
        <begin position="47"/>
        <end position="69"/>
    </location>
</feature>
<sequence>MENYKITLMTPLKSPVAAGFLQHQKKKIVNKQHQTPLNNINTMEGQIFVSFFFLPYVLETSFVIVAAILKALSTTFLLLPCTKPHNLDNYDTGVDLNANVTSTLERQSTKGILVGDKGMGHFFFPRTNKHPSSPFLLPNQILRNPKQNLQKDRYIYQFQRASNNCGQRTQPTFLEFEEKTVLP</sequence>
<evidence type="ECO:0000313" key="2">
    <source>
        <dbReference type="EMBL" id="KHN23279.1"/>
    </source>
</evidence>
<dbReference type="AlphaFoldDB" id="A0A0B2QT81"/>
<proteinExistence type="predicted"/>
<keyword evidence="1" id="KW-1133">Transmembrane helix</keyword>
<dbReference type="EMBL" id="KN656371">
    <property type="protein sequence ID" value="KHN23279.1"/>
    <property type="molecule type" value="Genomic_DNA"/>
</dbReference>